<evidence type="ECO:0000256" key="2">
    <source>
        <dbReference type="SAM" id="MobiDB-lite"/>
    </source>
</evidence>
<keyword evidence="1" id="KW-0175">Coiled coil</keyword>
<feature type="region of interest" description="Disordered" evidence="2">
    <location>
        <begin position="315"/>
        <end position="348"/>
    </location>
</feature>
<feature type="coiled-coil region" evidence="1">
    <location>
        <begin position="89"/>
        <end position="247"/>
    </location>
</feature>
<sequence length="348" mass="40408">MSSTREICDVLEEYSERLKETLCRCRRDQAALSDAYRRCGRRARDAHQQLKLTEEHHSQLMQFFTSSKQQLDSELSDTRQKLYDALQHKEELVATAAELRRQLDLKQHDLLAVANLEIESLKEEIQALNEQKQELENIHKCKDDMLAKYEEELEKVKSQLRNLEDENNKISSQLCKTEGEGKEKVVHIEHLEVTLQQKDKQIADMQDELVKYKETTTQKVEELSANIRQKEKELDDNAETIARLMSDVKATCDARARSELAMQRLKHDHQLERDAMIESERKLLKQVEQLECSVRERLQSKIEGMQGTIDNIQKELTGRTAPPVPRPPPEHDDNALMCPPTKVTSLLN</sequence>
<evidence type="ECO:0000313" key="4">
    <source>
        <dbReference type="Proteomes" id="UP001153714"/>
    </source>
</evidence>
<dbReference type="OrthoDB" id="10064612at2759"/>
<dbReference type="AlphaFoldDB" id="A0A9N9WEC1"/>
<evidence type="ECO:0000313" key="3">
    <source>
        <dbReference type="EMBL" id="CAG9789539.1"/>
    </source>
</evidence>
<proteinExistence type="predicted"/>
<dbReference type="EMBL" id="OU893333">
    <property type="protein sequence ID" value="CAG9789539.1"/>
    <property type="molecule type" value="Genomic_DNA"/>
</dbReference>
<gene>
    <name evidence="3" type="ORF">DIATSA_LOCUS7266</name>
</gene>
<protein>
    <submittedName>
        <fullName evidence="3">Uncharacterized protein</fullName>
    </submittedName>
</protein>
<accession>A0A9N9WEC1</accession>
<reference evidence="3" key="2">
    <citation type="submission" date="2022-10" db="EMBL/GenBank/DDBJ databases">
        <authorList>
            <consortium name="ENA_rothamsted_submissions"/>
            <consortium name="culmorum"/>
            <person name="King R."/>
        </authorList>
    </citation>
    <scope>NUCLEOTIDE SEQUENCE</scope>
</reference>
<reference evidence="3" key="1">
    <citation type="submission" date="2021-12" db="EMBL/GenBank/DDBJ databases">
        <authorList>
            <person name="King R."/>
        </authorList>
    </citation>
    <scope>NUCLEOTIDE SEQUENCE</scope>
</reference>
<keyword evidence="4" id="KW-1185">Reference proteome</keyword>
<name>A0A9N9WEC1_9NEOP</name>
<organism evidence="3 4">
    <name type="scientific">Diatraea saccharalis</name>
    <name type="common">sugarcane borer</name>
    <dbReference type="NCBI Taxonomy" id="40085"/>
    <lineage>
        <taxon>Eukaryota</taxon>
        <taxon>Metazoa</taxon>
        <taxon>Ecdysozoa</taxon>
        <taxon>Arthropoda</taxon>
        <taxon>Hexapoda</taxon>
        <taxon>Insecta</taxon>
        <taxon>Pterygota</taxon>
        <taxon>Neoptera</taxon>
        <taxon>Endopterygota</taxon>
        <taxon>Lepidoptera</taxon>
        <taxon>Glossata</taxon>
        <taxon>Ditrysia</taxon>
        <taxon>Pyraloidea</taxon>
        <taxon>Crambidae</taxon>
        <taxon>Crambinae</taxon>
        <taxon>Diatraea</taxon>
    </lineage>
</organism>
<evidence type="ECO:0000256" key="1">
    <source>
        <dbReference type="SAM" id="Coils"/>
    </source>
</evidence>
<dbReference type="Proteomes" id="UP001153714">
    <property type="component" value="Chromosome 2"/>
</dbReference>